<dbReference type="EMBL" id="CP020717">
    <property type="protein sequence ID" value="ARJ07791.1"/>
    <property type="molecule type" value="Genomic_DNA"/>
</dbReference>
<dbReference type="Proteomes" id="UP000192775">
    <property type="component" value="Plasmid unnamed2"/>
</dbReference>
<keyword evidence="1" id="KW-0614">Plasmid</keyword>
<evidence type="ECO:0000313" key="1">
    <source>
        <dbReference type="EMBL" id="ARJ07791.1"/>
    </source>
</evidence>
<geneLocation type="plasmid" evidence="1">
    <name>unnamed2</name>
</geneLocation>
<accession>A0A1X9LUU8</accession>
<reference evidence="1 2" key="1">
    <citation type="submission" date="2017-04" db="EMBL/GenBank/DDBJ databases">
        <authorList>
            <person name="Afonso C.L."/>
            <person name="Miller P.J."/>
            <person name="Scott M.A."/>
            <person name="Spackman E."/>
            <person name="Goraichik I."/>
            <person name="Dimitrov K.M."/>
            <person name="Suarez D.L."/>
            <person name="Swayne D.E."/>
        </authorList>
    </citation>
    <scope>NUCLEOTIDE SEQUENCE [LARGE SCALE GENOMIC DNA]</scope>
    <source>
        <strain evidence="2">XA(T)</strain>
        <plasmid evidence="2">Plasmid unnamed2</plasmid>
    </source>
</reference>
<evidence type="ECO:0000313" key="2">
    <source>
        <dbReference type="Proteomes" id="UP000192775"/>
    </source>
</evidence>
<gene>
    <name evidence="1" type="ORF">B5808_20590</name>
</gene>
<organism evidence="1 2">
    <name type="scientific">Cnuibacter physcomitrellae</name>
    <dbReference type="NCBI Taxonomy" id="1619308"/>
    <lineage>
        <taxon>Bacteria</taxon>
        <taxon>Bacillati</taxon>
        <taxon>Actinomycetota</taxon>
        <taxon>Actinomycetes</taxon>
        <taxon>Micrococcales</taxon>
        <taxon>Microbacteriaceae</taxon>
        <taxon>Cnuibacter</taxon>
    </lineage>
</organism>
<proteinExistence type="predicted"/>
<dbReference type="RefSeq" id="WP_085021923.1">
    <property type="nucleotide sequence ID" value="NZ_BMHD01000004.1"/>
</dbReference>
<name>A0A1X9LUU8_9MICO</name>
<dbReference type="KEGG" id="cphy:B5808_20590"/>
<sequence>MSIDLAALTPEQLEVYVAGYADALDAHQHDAAVMQQITDDALTDLARAQAELAQALADVERYYRIAFSPRPDVRAVVPHGEMERRRAALYERPRDSSLRPAS</sequence>
<protein>
    <submittedName>
        <fullName evidence="1">Uncharacterized protein</fullName>
    </submittedName>
</protein>
<keyword evidence="2" id="KW-1185">Reference proteome</keyword>
<dbReference type="AlphaFoldDB" id="A0A1X9LUU8"/>